<accession>A0A9L0R5C6</accession>
<proteinExistence type="inferred from homology"/>
<dbReference type="PANTHER" id="PTHR12757">
    <property type="entry name" value="TUMOR NECROSIS FACTOR INDUCED PROTEIN"/>
    <property type="match status" value="1"/>
</dbReference>
<reference evidence="6" key="3">
    <citation type="submission" date="2025-09" db="UniProtKB">
        <authorList>
            <consortium name="Ensembl"/>
        </authorList>
    </citation>
    <scope>IDENTIFICATION</scope>
    <source>
        <strain evidence="6">Thoroughbred</strain>
    </source>
</reference>
<dbReference type="GeneTree" id="ENSGT00390000003488"/>
<evidence type="ECO:0000313" key="7">
    <source>
        <dbReference type="Proteomes" id="UP000002281"/>
    </source>
</evidence>
<dbReference type="GO" id="GO:0042981">
    <property type="term" value="P:regulation of apoptotic process"/>
    <property type="evidence" value="ECO:0007669"/>
    <property type="project" value="InterPro"/>
</dbReference>
<gene>
    <name evidence="6" type="primary">TNFAIP8L1</name>
</gene>
<sequence length="340" mass="36234">MSTVLRIVTPGTGDSAGGSVSFRSFLCKGPPAGRIPRARRIRPLGDSGGIPQPLGPAPPAGWLLPLVLSYAARPAIGWAHALGPPPPAGPVRPGGGGSGAWRRGGRGRGGRGQAPPRPARSQSAARVPGRRYGPWRLPDRTPTARPTAGTRAGPMDAFSTKSLALQAQKKLLGKVASRAVAVAFLDDASSEVLDELYRAAKEFTRSRKEAQKLVKNLVKVALKLAVLLRGGQLGADELALLRGFRQQARRLAMTAVSFHQVDFTFDRRVLAAGLLECRDQLHQAAGRHLTAKSHGRISHVFGHLADGDFLAALYGPAEPYRSHRHRLCEGLSRMLDEGSL</sequence>
<dbReference type="GO" id="GO:0005737">
    <property type="term" value="C:cytoplasm"/>
    <property type="evidence" value="ECO:0007669"/>
    <property type="project" value="UniProtKB-SubCell"/>
</dbReference>
<evidence type="ECO:0000256" key="3">
    <source>
        <dbReference type="ARBA" id="ARBA00038267"/>
    </source>
</evidence>
<evidence type="ECO:0000256" key="2">
    <source>
        <dbReference type="ARBA" id="ARBA00022490"/>
    </source>
</evidence>
<evidence type="ECO:0000313" key="6">
    <source>
        <dbReference type="Ensembl" id="ENSECAP00000058065.1"/>
    </source>
</evidence>
<evidence type="ECO:0000256" key="5">
    <source>
        <dbReference type="SAM" id="MobiDB-lite"/>
    </source>
</evidence>
<evidence type="ECO:0000256" key="4">
    <source>
        <dbReference type="ARBA" id="ARBA00039713"/>
    </source>
</evidence>
<dbReference type="AlphaFoldDB" id="A0A9L0R5C6"/>
<dbReference type="InterPro" id="IPR038355">
    <property type="entry name" value="TNFAIP8_sf"/>
</dbReference>
<dbReference type="Ensembl" id="ENSECAT00000128879.1">
    <property type="protein sequence ID" value="ENSECAP00000058065.1"/>
    <property type="gene ID" value="ENSECAG00000032288.3"/>
</dbReference>
<feature type="region of interest" description="Disordered" evidence="5">
    <location>
        <begin position="84"/>
        <end position="155"/>
    </location>
</feature>
<protein>
    <recommendedName>
        <fullName evidence="4">Tumor necrosis factor alpha-induced protein 8-like protein 1</fullName>
    </recommendedName>
</protein>
<reference evidence="6" key="2">
    <citation type="submission" date="2025-08" db="UniProtKB">
        <authorList>
            <consortium name="Ensembl"/>
        </authorList>
    </citation>
    <scope>IDENTIFICATION</scope>
    <source>
        <strain evidence="6">Thoroughbred</strain>
    </source>
</reference>
<feature type="compositionally biased region" description="Low complexity" evidence="5">
    <location>
        <begin position="140"/>
        <end position="154"/>
    </location>
</feature>
<dbReference type="PANTHER" id="PTHR12757:SF2">
    <property type="entry name" value="TUMOR NECROSIS FACTOR ALPHA-INDUCED PROTEIN 8-LIKE PROTEIN 1"/>
    <property type="match status" value="1"/>
</dbReference>
<dbReference type="InterPro" id="IPR008477">
    <property type="entry name" value="TNFAIP8-like"/>
</dbReference>
<dbReference type="Proteomes" id="UP000002281">
    <property type="component" value="Chromosome 7"/>
</dbReference>
<name>A0A9L0R5C6_HORSE</name>
<keyword evidence="2" id="KW-0963">Cytoplasm</keyword>
<reference evidence="6 7" key="1">
    <citation type="journal article" date="2009" name="Science">
        <title>Genome sequence, comparative analysis, and population genetics of the domestic horse.</title>
        <authorList>
            <consortium name="Broad Institute Genome Sequencing Platform"/>
            <consortium name="Broad Institute Whole Genome Assembly Team"/>
            <person name="Wade C.M."/>
            <person name="Giulotto E."/>
            <person name="Sigurdsson S."/>
            <person name="Zoli M."/>
            <person name="Gnerre S."/>
            <person name="Imsland F."/>
            <person name="Lear T.L."/>
            <person name="Adelson D.L."/>
            <person name="Bailey E."/>
            <person name="Bellone R.R."/>
            <person name="Bloecker H."/>
            <person name="Distl O."/>
            <person name="Edgar R.C."/>
            <person name="Garber M."/>
            <person name="Leeb T."/>
            <person name="Mauceli E."/>
            <person name="MacLeod J.N."/>
            <person name="Penedo M.C.T."/>
            <person name="Raison J.M."/>
            <person name="Sharpe T."/>
            <person name="Vogel J."/>
            <person name="Andersson L."/>
            <person name="Antczak D.F."/>
            <person name="Biagi T."/>
            <person name="Binns M.M."/>
            <person name="Chowdhary B.P."/>
            <person name="Coleman S.J."/>
            <person name="Della Valle G."/>
            <person name="Fryc S."/>
            <person name="Guerin G."/>
            <person name="Hasegawa T."/>
            <person name="Hill E.W."/>
            <person name="Jurka J."/>
            <person name="Kiialainen A."/>
            <person name="Lindgren G."/>
            <person name="Liu J."/>
            <person name="Magnani E."/>
            <person name="Mickelson J.R."/>
            <person name="Murray J."/>
            <person name="Nergadze S.G."/>
            <person name="Onofrio R."/>
            <person name="Pedroni S."/>
            <person name="Piras M.F."/>
            <person name="Raudsepp T."/>
            <person name="Rocchi M."/>
            <person name="Roeed K.H."/>
            <person name="Ryder O.A."/>
            <person name="Searle S."/>
            <person name="Skow L."/>
            <person name="Swinburne J.E."/>
            <person name="Syvaenen A.C."/>
            <person name="Tozaki T."/>
            <person name="Valberg S.J."/>
            <person name="Vaudin M."/>
            <person name="White J.R."/>
            <person name="Zody M.C."/>
            <person name="Lander E.S."/>
            <person name="Lindblad-Toh K."/>
        </authorList>
    </citation>
    <scope>NUCLEOTIDE SEQUENCE [LARGE SCALE GENOMIC DNA]</scope>
    <source>
        <strain evidence="6 7">Thoroughbred</strain>
    </source>
</reference>
<comment type="subcellular location">
    <subcellularLocation>
        <location evidence="1">Cytoplasm</location>
    </subcellularLocation>
</comment>
<dbReference type="FunFam" id="1.20.1440.160:FF:000001">
    <property type="entry name" value="Tumor necrosis factor alpha-induced protein 8-like 1"/>
    <property type="match status" value="1"/>
</dbReference>
<evidence type="ECO:0000256" key="1">
    <source>
        <dbReference type="ARBA" id="ARBA00004496"/>
    </source>
</evidence>
<organism evidence="6 7">
    <name type="scientific">Equus caballus</name>
    <name type="common">Horse</name>
    <dbReference type="NCBI Taxonomy" id="9796"/>
    <lineage>
        <taxon>Eukaryota</taxon>
        <taxon>Metazoa</taxon>
        <taxon>Chordata</taxon>
        <taxon>Craniata</taxon>
        <taxon>Vertebrata</taxon>
        <taxon>Euteleostomi</taxon>
        <taxon>Mammalia</taxon>
        <taxon>Eutheria</taxon>
        <taxon>Laurasiatheria</taxon>
        <taxon>Perissodactyla</taxon>
        <taxon>Equidae</taxon>
        <taxon>Equus</taxon>
    </lineage>
</organism>
<dbReference type="Gene3D" id="1.20.1440.160">
    <property type="entry name" value="Tumor necrosis factor alpha-induced protein 8-like"/>
    <property type="match status" value="1"/>
</dbReference>
<dbReference type="Pfam" id="PF05527">
    <property type="entry name" value="TNFAIP8"/>
    <property type="match status" value="1"/>
</dbReference>
<keyword evidence="7" id="KW-1185">Reference proteome</keyword>
<comment type="similarity">
    <text evidence="3">Belongs to the TNFAIP8 family.</text>
</comment>